<dbReference type="EMBL" id="CP019343">
    <property type="protein sequence ID" value="ARN73765.1"/>
    <property type="molecule type" value="Genomic_DNA"/>
</dbReference>
<sequence>MKTGKAIGLILSSVGILAGVYLGVSPVIDALSTQYISGHTAGVYLANIGILAGLSCAAIGIIFNRTTNNT</sequence>
<organism evidence="2 3">
    <name type="scientific">Oceanicoccus sagamiensis</name>
    <dbReference type="NCBI Taxonomy" id="716816"/>
    <lineage>
        <taxon>Bacteria</taxon>
        <taxon>Pseudomonadati</taxon>
        <taxon>Pseudomonadota</taxon>
        <taxon>Gammaproteobacteria</taxon>
        <taxon>Cellvibrionales</taxon>
        <taxon>Spongiibacteraceae</taxon>
        <taxon>Oceanicoccus</taxon>
    </lineage>
</organism>
<reference evidence="2 3" key="1">
    <citation type="submission" date="2016-11" db="EMBL/GenBank/DDBJ databases">
        <title>Trade-off between light-utilization and light-protection in marine flavobacteria.</title>
        <authorList>
            <person name="Kumagai Y."/>
        </authorList>
    </citation>
    <scope>NUCLEOTIDE SEQUENCE [LARGE SCALE GENOMIC DNA]</scope>
    <source>
        <strain evidence="2 3">NBRC 107125</strain>
    </source>
</reference>
<dbReference type="KEGG" id="osg:BST96_06340"/>
<feature type="transmembrane region" description="Helical" evidence="1">
    <location>
        <begin position="44"/>
        <end position="63"/>
    </location>
</feature>
<keyword evidence="1" id="KW-1133">Transmembrane helix</keyword>
<evidence type="ECO:0000256" key="1">
    <source>
        <dbReference type="SAM" id="Phobius"/>
    </source>
</evidence>
<name>A0A1X9NCY4_9GAMM</name>
<dbReference type="OrthoDB" id="9969121at2"/>
<keyword evidence="1" id="KW-0812">Transmembrane</keyword>
<dbReference type="STRING" id="716816.BST96_06340"/>
<proteinExistence type="predicted"/>
<evidence type="ECO:0000313" key="2">
    <source>
        <dbReference type="EMBL" id="ARN73765.1"/>
    </source>
</evidence>
<protein>
    <submittedName>
        <fullName evidence="2">Uncharacterized protein</fullName>
    </submittedName>
</protein>
<evidence type="ECO:0000313" key="3">
    <source>
        <dbReference type="Proteomes" id="UP000193450"/>
    </source>
</evidence>
<dbReference type="RefSeq" id="WP_085757884.1">
    <property type="nucleotide sequence ID" value="NZ_CP019343.1"/>
</dbReference>
<dbReference type="AlphaFoldDB" id="A0A1X9NCY4"/>
<feature type="transmembrane region" description="Helical" evidence="1">
    <location>
        <begin position="7"/>
        <end position="24"/>
    </location>
</feature>
<keyword evidence="3" id="KW-1185">Reference proteome</keyword>
<gene>
    <name evidence="2" type="ORF">BST96_06340</name>
</gene>
<accession>A0A1X9NCY4</accession>
<dbReference type="Proteomes" id="UP000193450">
    <property type="component" value="Chromosome"/>
</dbReference>
<keyword evidence="1" id="KW-0472">Membrane</keyword>